<dbReference type="PANTHER" id="PTHR48007">
    <property type="entry name" value="LEUCINE-RICH REPEAT RECEPTOR-LIKE PROTEIN KINASE PXC1"/>
    <property type="match status" value="1"/>
</dbReference>
<keyword evidence="4" id="KW-0677">Repeat</keyword>
<evidence type="ECO:0000256" key="5">
    <source>
        <dbReference type="ARBA" id="ARBA00022989"/>
    </source>
</evidence>
<proteinExistence type="predicted"/>
<accession>A0ABP0XAI1</accession>
<evidence type="ECO:0000256" key="6">
    <source>
        <dbReference type="ARBA" id="ARBA00023136"/>
    </source>
</evidence>
<evidence type="ECO:0000259" key="9">
    <source>
        <dbReference type="PROSITE" id="PS50011"/>
    </source>
</evidence>
<dbReference type="SUPFAM" id="SSF56112">
    <property type="entry name" value="Protein kinase-like (PK-like)"/>
    <property type="match status" value="1"/>
</dbReference>
<dbReference type="PROSITE" id="PS50011">
    <property type="entry name" value="PROTEIN_KINASE_DOM"/>
    <property type="match status" value="1"/>
</dbReference>
<dbReference type="Proteomes" id="UP001497444">
    <property type="component" value="Chromosome 7"/>
</dbReference>
<dbReference type="Pfam" id="PF08263">
    <property type="entry name" value="LRRNT_2"/>
    <property type="match status" value="1"/>
</dbReference>
<dbReference type="EMBL" id="OZ020102">
    <property type="protein sequence ID" value="CAK9276139.1"/>
    <property type="molecule type" value="Genomic_DNA"/>
</dbReference>
<keyword evidence="8" id="KW-0732">Signal</keyword>
<evidence type="ECO:0000313" key="11">
    <source>
        <dbReference type="Proteomes" id="UP001497444"/>
    </source>
</evidence>
<keyword evidence="3 7" id="KW-0812">Transmembrane</keyword>
<reference evidence="10" key="1">
    <citation type="submission" date="2024-02" db="EMBL/GenBank/DDBJ databases">
        <authorList>
            <consortium name="ELIXIR-Norway"/>
            <consortium name="Elixir Norway"/>
        </authorList>
    </citation>
    <scope>NUCLEOTIDE SEQUENCE</scope>
</reference>
<organism evidence="10 11">
    <name type="scientific">Sphagnum jensenii</name>
    <dbReference type="NCBI Taxonomy" id="128206"/>
    <lineage>
        <taxon>Eukaryota</taxon>
        <taxon>Viridiplantae</taxon>
        <taxon>Streptophyta</taxon>
        <taxon>Embryophyta</taxon>
        <taxon>Bryophyta</taxon>
        <taxon>Sphagnophytina</taxon>
        <taxon>Sphagnopsida</taxon>
        <taxon>Sphagnales</taxon>
        <taxon>Sphagnaceae</taxon>
        <taxon>Sphagnum</taxon>
    </lineage>
</organism>
<dbReference type="InterPro" id="IPR001245">
    <property type="entry name" value="Ser-Thr/Tyr_kinase_cat_dom"/>
</dbReference>
<dbReference type="InterPro" id="IPR032675">
    <property type="entry name" value="LRR_dom_sf"/>
</dbReference>
<feature type="signal peptide" evidence="8">
    <location>
        <begin position="1"/>
        <end position="29"/>
    </location>
</feature>
<dbReference type="Pfam" id="PF07714">
    <property type="entry name" value="PK_Tyr_Ser-Thr"/>
    <property type="match status" value="1"/>
</dbReference>
<evidence type="ECO:0000256" key="1">
    <source>
        <dbReference type="ARBA" id="ARBA00004370"/>
    </source>
</evidence>
<dbReference type="Gene3D" id="3.30.200.20">
    <property type="entry name" value="Phosphorylase Kinase, domain 1"/>
    <property type="match status" value="1"/>
</dbReference>
<protein>
    <recommendedName>
        <fullName evidence="9">Protein kinase domain-containing protein</fullName>
    </recommendedName>
</protein>
<evidence type="ECO:0000256" key="3">
    <source>
        <dbReference type="ARBA" id="ARBA00022692"/>
    </source>
</evidence>
<dbReference type="SUPFAM" id="SSF52058">
    <property type="entry name" value="L domain-like"/>
    <property type="match status" value="1"/>
</dbReference>
<evidence type="ECO:0000313" key="10">
    <source>
        <dbReference type="EMBL" id="CAK9276139.1"/>
    </source>
</evidence>
<feature type="domain" description="Protein kinase" evidence="9">
    <location>
        <begin position="328"/>
        <end position="611"/>
    </location>
</feature>
<dbReference type="InterPro" id="IPR013210">
    <property type="entry name" value="LRR_N_plant-typ"/>
</dbReference>
<dbReference type="Pfam" id="PF00560">
    <property type="entry name" value="LRR_1"/>
    <property type="match status" value="2"/>
</dbReference>
<name>A0ABP0XAI1_9BRYO</name>
<feature type="transmembrane region" description="Helical" evidence="7">
    <location>
        <begin position="190"/>
        <end position="214"/>
    </location>
</feature>
<keyword evidence="11" id="KW-1185">Reference proteome</keyword>
<evidence type="ECO:0000256" key="8">
    <source>
        <dbReference type="SAM" id="SignalP"/>
    </source>
</evidence>
<evidence type="ECO:0000256" key="4">
    <source>
        <dbReference type="ARBA" id="ARBA00022737"/>
    </source>
</evidence>
<sequence>MALYSCHKRIIITAMLVLGILTIAKLGHASFEGDVLINNIGPALDPSGQLLQSWTLGGNPCSGTFKGVTCNSGGSVANISLQSCGLSGSIPSQFGLLSSLQVLEICCNNLTGSIPESLGSLNLTSLDVHDNSLSGPVPTGLIHAAGSFNYGNNSRLCSPGNDTILPSIPVCESIVQGNVKSWSRLNMLKMVASIFMAVFIAMLGSAIVILFIVWARLRKRPRISDGSETCSIPKEDTSQECETELKVAETSSSSSNRFFRSFGSTRGSYGSTLQGSSCSGSMSDHQLARVLAASSFASSDQESPLPPSPSEFRLWISLNELEIATNYFSQKNLLRKSAHSAVYKGTLPSDGSAIAVKCVYNTRFWFGKKDLRFVIEALTHISHENVVQFKGFCVTKGGSECFLVYPFVAGGTLEQRLHGNVSQEKFLDWAMRVKIMGDVAKGLQYLHDGGNQAIVHQNLWAGNILISEKDGKALLSDYGLNDIIAEEDTYSSQKLLASLGYLAPEYGYMARLNDKSEVYSFGALSLELLTGRRPVFVDGKNHSSFISTYTWVKTLLQSTGNISEVIDPRLGSLYPATKAAGLLNIALSCMVENPLDRPTMGTVVEKLNAWDGQ</sequence>
<keyword evidence="6 7" id="KW-0472">Membrane</keyword>
<dbReference type="InterPro" id="IPR011009">
    <property type="entry name" value="Kinase-like_dom_sf"/>
</dbReference>
<keyword evidence="2" id="KW-0433">Leucine-rich repeat</keyword>
<dbReference type="InterPro" id="IPR046959">
    <property type="entry name" value="PRK1-6/SRF4-like"/>
</dbReference>
<dbReference type="InterPro" id="IPR000719">
    <property type="entry name" value="Prot_kinase_dom"/>
</dbReference>
<evidence type="ECO:0000256" key="7">
    <source>
        <dbReference type="SAM" id="Phobius"/>
    </source>
</evidence>
<comment type="subcellular location">
    <subcellularLocation>
        <location evidence="1">Membrane</location>
    </subcellularLocation>
</comment>
<dbReference type="Gene3D" id="3.80.10.10">
    <property type="entry name" value="Ribonuclease Inhibitor"/>
    <property type="match status" value="1"/>
</dbReference>
<dbReference type="InterPro" id="IPR001611">
    <property type="entry name" value="Leu-rich_rpt"/>
</dbReference>
<dbReference type="Gene3D" id="1.10.510.10">
    <property type="entry name" value="Transferase(Phosphotransferase) domain 1"/>
    <property type="match status" value="1"/>
</dbReference>
<dbReference type="PANTHER" id="PTHR48007:SF65">
    <property type="entry name" value="OS01G0577600 PROTEIN"/>
    <property type="match status" value="1"/>
</dbReference>
<feature type="chain" id="PRO_5045629134" description="Protein kinase domain-containing protein" evidence="8">
    <location>
        <begin position="30"/>
        <end position="613"/>
    </location>
</feature>
<gene>
    <name evidence="10" type="ORF">CSSPJE1EN1_LOCUS21617</name>
</gene>
<keyword evidence="5 7" id="KW-1133">Transmembrane helix</keyword>
<evidence type="ECO:0000256" key="2">
    <source>
        <dbReference type="ARBA" id="ARBA00022614"/>
    </source>
</evidence>